<dbReference type="Proteomes" id="UP001604336">
    <property type="component" value="Unassembled WGS sequence"/>
</dbReference>
<evidence type="ECO:0000256" key="1">
    <source>
        <dbReference type="SAM" id="MobiDB-lite"/>
    </source>
</evidence>
<evidence type="ECO:0000313" key="3">
    <source>
        <dbReference type="EMBL" id="KAL2491166.1"/>
    </source>
</evidence>
<sequence>MKGFGRVLFIVAVFLGIFMNFTEARIIKSNDEVDQPETFGTPGFPGIFPPGLPISFPSPGFPGIFPTPGLPIGFPRPGIPGFFPSPGIGIFCSLPGIRCPPPVQPSGPSESPKRGSDVTVSP</sequence>
<organism evidence="3 4">
    <name type="scientific">Abeliophyllum distichum</name>
    <dbReference type="NCBI Taxonomy" id="126358"/>
    <lineage>
        <taxon>Eukaryota</taxon>
        <taxon>Viridiplantae</taxon>
        <taxon>Streptophyta</taxon>
        <taxon>Embryophyta</taxon>
        <taxon>Tracheophyta</taxon>
        <taxon>Spermatophyta</taxon>
        <taxon>Magnoliopsida</taxon>
        <taxon>eudicotyledons</taxon>
        <taxon>Gunneridae</taxon>
        <taxon>Pentapetalae</taxon>
        <taxon>asterids</taxon>
        <taxon>lamiids</taxon>
        <taxon>Lamiales</taxon>
        <taxon>Oleaceae</taxon>
        <taxon>Forsythieae</taxon>
        <taxon>Abeliophyllum</taxon>
    </lineage>
</organism>
<name>A0ABD1RRX5_9LAMI</name>
<evidence type="ECO:0000313" key="4">
    <source>
        <dbReference type="Proteomes" id="UP001604336"/>
    </source>
</evidence>
<gene>
    <name evidence="3" type="ORF">Adt_26794</name>
</gene>
<keyword evidence="2" id="KW-0732">Signal</keyword>
<feature type="region of interest" description="Disordered" evidence="1">
    <location>
        <begin position="101"/>
        <end position="122"/>
    </location>
</feature>
<dbReference type="AlphaFoldDB" id="A0ABD1RRX5"/>
<proteinExistence type="predicted"/>
<accession>A0ABD1RRX5</accession>
<dbReference type="EMBL" id="JBFOLK010000008">
    <property type="protein sequence ID" value="KAL2491166.1"/>
    <property type="molecule type" value="Genomic_DNA"/>
</dbReference>
<comment type="caution">
    <text evidence="3">The sequence shown here is derived from an EMBL/GenBank/DDBJ whole genome shotgun (WGS) entry which is preliminary data.</text>
</comment>
<protein>
    <submittedName>
        <fullName evidence="3">Uncharacterized protein</fullName>
    </submittedName>
</protein>
<evidence type="ECO:0000256" key="2">
    <source>
        <dbReference type="SAM" id="SignalP"/>
    </source>
</evidence>
<feature type="chain" id="PRO_5044780675" evidence="2">
    <location>
        <begin position="25"/>
        <end position="122"/>
    </location>
</feature>
<feature type="signal peptide" evidence="2">
    <location>
        <begin position="1"/>
        <end position="24"/>
    </location>
</feature>
<reference evidence="4" key="1">
    <citation type="submission" date="2024-07" db="EMBL/GenBank/DDBJ databases">
        <title>Two chromosome-level genome assemblies of Korean endemic species Abeliophyllum distichum and Forsythia ovata (Oleaceae).</title>
        <authorList>
            <person name="Jang H."/>
        </authorList>
    </citation>
    <scope>NUCLEOTIDE SEQUENCE [LARGE SCALE GENOMIC DNA]</scope>
</reference>
<keyword evidence="4" id="KW-1185">Reference proteome</keyword>